<evidence type="ECO:0000256" key="2">
    <source>
        <dbReference type="ARBA" id="ARBA00022763"/>
    </source>
</evidence>
<dbReference type="EMBL" id="JAHXZJ010002268">
    <property type="protein sequence ID" value="KAH0543875.1"/>
    <property type="molecule type" value="Genomic_DNA"/>
</dbReference>
<protein>
    <submittedName>
        <fullName evidence="4">Uncharacterized protein</fullName>
    </submittedName>
</protein>
<dbReference type="Proteomes" id="UP000826195">
    <property type="component" value="Unassembled WGS sequence"/>
</dbReference>
<evidence type="ECO:0000256" key="3">
    <source>
        <dbReference type="ARBA" id="ARBA00023204"/>
    </source>
</evidence>
<gene>
    <name evidence="4" type="ORF">KQX54_000790</name>
    <name evidence="5" type="ORF">KQX54_009861</name>
</gene>
<dbReference type="SUPFAM" id="SSF54768">
    <property type="entry name" value="dsRNA-binding domain-like"/>
    <property type="match status" value="1"/>
</dbReference>
<evidence type="ECO:0000313" key="4">
    <source>
        <dbReference type="EMBL" id="KAH0543875.1"/>
    </source>
</evidence>
<sequence length="140" mass="16471">MSKLLNLENLCSYADNAFGENNWSYTITNQVIDYVDETETTIAISCTTSTKFYVTNNLCRESIGTSTIVSDDKLNAFRQVRQTSFRESLQNTLMFFKKIRSEIEKREQRLQKQKEMQELWRAKNLEISRKDLEDMESDII</sequence>
<name>A0AAV7I5Q5_COTGL</name>
<keyword evidence="6" id="KW-1185">Reference proteome</keyword>
<dbReference type="AlphaFoldDB" id="A0AAV7I5Q5"/>
<dbReference type="GO" id="GO:0006310">
    <property type="term" value="P:DNA recombination"/>
    <property type="evidence" value="ECO:0007669"/>
    <property type="project" value="UniProtKB-ARBA"/>
</dbReference>
<dbReference type="EMBL" id="JAHXZJ010001492">
    <property type="protein sequence ID" value="KAH0552426.1"/>
    <property type="molecule type" value="Genomic_DNA"/>
</dbReference>
<dbReference type="InterPro" id="IPR041247">
    <property type="entry name" value="Rad52_fam"/>
</dbReference>
<proteinExistence type="inferred from homology"/>
<evidence type="ECO:0000313" key="6">
    <source>
        <dbReference type="Proteomes" id="UP000826195"/>
    </source>
</evidence>
<keyword evidence="2" id="KW-0227">DNA damage</keyword>
<organism evidence="4 6">
    <name type="scientific">Cotesia glomerata</name>
    <name type="common">Lepidopteran parasitic wasp</name>
    <name type="synonym">Apanteles glomeratus</name>
    <dbReference type="NCBI Taxonomy" id="32391"/>
    <lineage>
        <taxon>Eukaryota</taxon>
        <taxon>Metazoa</taxon>
        <taxon>Ecdysozoa</taxon>
        <taxon>Arthropoda</taxon>
        <taxon>Hexapoda</taxon>
        <taxon>Insecta</taxon>
        <taxon>Pterygota</taxon>
        <taxon>Neoptera</taxon>
        <taxon>Endopterygota</taxon>
        <taxon>Hymenoptera</taxon>
        <taxon>Apocrita</taxon>
        <taxon>Ichneumonoidea</taxon>
        <taxon>Braconidae</taxon>
        <taxon>Microgastrinae</taxon>
        <taxon>Cotesia</taxon>
    </lineage>
</organism>
<comment type="caution">
    <text evidence="4">The sequence shown here is derived from an EMBL/GenBank/DDBJ whole genome shotgun (WGS) entry which is preliminary data.</text>
</comment>
<keyword evidence="3" id="KW-0234">DNA repair</keyword>
<dbReference type="Pfam" id="PF04098">
    <property type="entry name" value="Rad52_Rad22"/>
    <property type="match status" value="1"/>
</dbReference>
<reference evidence="4 6" key="1">
    <citation type="journal article" date="2021" name="J. Hered.">
        <title>A chromosome-level genome assembly of the parasitoid wasp, Cotesia glomerata (Hymenoptera: Braconidae).</title>
        <authorList>
            <person name="Pinto B.J."/>
            <person name="Weis J.J."/>
            <person name="Gamble T."/>
            <person name="Ode P.J."/>
            <person name="Paul R."/>
            <person name="Zaspel J.M."/>
        </authorList>
    </citation>
    <scope>NUCLEOTIDE SEQUENCE [LARGE SCALE GENOMIC DNA]</scope>
    <source>
        <strain evidence="4">CgM1</strain>
    </source>
</reference>
<dbReference type="InterPro" id="IPR042525">
    <property type="entry name" value="Rad52_Rad59_Rad22_sf"/>
</dbReference>
<dbReference type="Gene3D" id="3.30.390.80">
    <property type="entry name" value="DNA repair protein Rad52/59/22"/>
    <property type="match status" value="1"/>
</dbReference>
<dbReference type="GO" id="GO:0006302">
    <property type="term" value="P:double-strand break repair"/>
    <property type="evidence" value="ECO:0007669"/>
    <property type="project" value="UniProtKB-ARBA"/>
</dbReference>
<evidence type="ECO:0000256" key="1">
    <source>
        <dbReference type="ARBA" id="ARBA00006638"/>
    </source>
</evidence>
<evidence type="ECO:0000313" key="5">
    <source>
        <dbReference type="EMBL" id="KAH0552426.1"/>
    </source>
</evidence>
<comment type="similarity">
    <text evidence="1">Belongs to the RAD52 family.</text>
</comment>
<accession>A0AAV7I5Q5</accession>